<accession>A0A833GYT5</accession>
<dbReference type="GO" id="GO:0006352">
    <property type="term" value="P:DNA-templated transcription initiation"/>
    <property type="evidence" value="ECO:0007669"/>
    <property type="project" value="InterPro"/>
</dbReference>
<dbReference type="Proteomes" id="UP000460298">
    <property type="component" value="Unassembled WGS sequence"/>
</dbReference>
<reference evidence="7 8" key="1">
    <citation type="submission" date="2019-10" db="EMBL/GenBank/DDBJ databases">
        <title>Extracellular Electron Transfer in a Candidatus Methanoperedens spp. Enrichment Culture.</title>
        <authorList>
            <person name="Berger S."/>
            <person name="Rangel Shaw D."/>
            <person name="Berben T."/>
            <person name="In 'T Zandt M."/>
            <person name="Frank J."/>
            <person name="Reimann J."/>
            <person name="Jetten M.S.M."/>
            <person name="Welte C.U."/>
        </authorList>
    </citation>
    <scope>NUCLEOTIDE SEQUENCE [LARGE SCALE GENOMIC DNA]</scope>
    <source>
        <strain evidence="7">SB12</strain>
    </source>
</reference>
<feature type="domain" description="RNA polymerase sigma-70 region 2" evidence="6">
    <location>
        <begin position="35"/>
        <end position="100"/>
    </location>
</feature>
<dbReference type="GO" id="GO:0016987">
    <property type="term" value="F:sigma factor activity"/>
    <property type="evidence" value="ECO:0007669"/>
    <property type="project" value="UniProtKB-KW"/>
</dbReference>
<dbReference type="PANTHER" id="PTHR43133:SF8">
    <property type="entry name" value="RNA POLYMERASE SIGMA FACTOR HI_1459-RELATED"/>
    <property type="match status" value="1"/>
</dbReference>
<comment type="caution">
    <text evidence="7">The sequence shown here is derived from an EMBL/GenBank/DDBJ whole genome shotgun (WGS) entry which is preliminary data.</text>
</comment>
<keyword evidence="3" id="KW-0731">Sigma factor</keyword>
<dbReference type="NCBIfam" id="TIGR02937">
    <property type="entry name" value="sigma70-ECF"/>
    <property type="match status" value="1"/>
</dbReference>
<evidence type="ECO:0000313" key="8">
    <source>
        <dbReference type="Proteomes" id="UP000460298"/>
    </source>
</evidence>
<dbReference type="InterPro" id="IPR036388">
    <property type="entry name" value="WH-like_DNA-bd_sf"/>
</dbReference>
<name>A0A833GYT5_9LEPT</name>
<evidence type="ECO:0000313" key="7">
    <source>
        <dbReference type="EMBL" id="KAB2928980.1"/>
    </source>
</evidence>
<keyword evidence="4" id="KW-0238">DNA-binding</keyword>
<evidence type="ECO:0000256" key="4">
    <source>
        <dbReference type="ARBA" id="ARBA00023125"/>
    </source>
</evidence>
<evidence type="ECO:0000256" key="5">
    <source>
        <dbReference type="ARBA" id="ARBA00023163"/>
    </source>
</evidence>
<dbReference type="AlphaFoldDB" id="A0A833GYT5"/>
<dbReference type="InterPro" id="IPR039425">
    <property type="entry name" value="RNA_pol_sigma-70-like"/>
</dbReference>
<dbReference type="InterPro" id="IPR013324">
    <property type="entry name" value="RNA_pol_sigma_r3/r4-like"/>
</dbReference>
<gene>
    <name evidence="7" type="ORF">F9K24_21280</name>
</gene>
<proteinExistence type="inferred from homology"/>
<evidence type="ECO:0000256" key="3">
    <source>
        <dbReference type="ARBA" id="ARBA00023082"/>
    </source>
</evidence>
<dbReference type="SUPFAM" id="SSF88946">
    <property type="entry name" value="Sigma2 domain of RNA polymerase sigma factors"/>
    <property type="match status" value="1"/>
</dbReference>
<dbReference type="InterPro" id="IPR007627">
    <property type="entry name" value="RNA_pol_sigma70_r2"/>
</dbReference>
<dbReference type="InterPro" id="IPR013325">
    <property type="entry name" value="RNA_pol_sigma_r2"/>
</dbReference>
<protein>
    <submittedName>
        <fullName evidence="7">Sigma-70 family RNA polymerase sigma factor</fullName>
    </submittedName>
</protein>
<evidence type="ECO:0000259" key="6">
    <source>
        <dbReference type="Pfam" id="PF04542"/>
    </source>
</evidence>
<keyword evidence="2" id="KW-0805">Transcription regulation</keyword>
<dbReference type="InterPro" id="IPR014284">
    <property type="entry name" value="RNA_pol_sigma-70_dom"/>
</dbReference>
<dbReference type="Pfam" id="PF04542">
    <property type="entry name" value="Sigma70_r2"/>
    <property type="match status" value="1"/>
</dbReference>
<sequence>MRILYVLVAMYIPGGGWMTATEMMTEEDLHQFLFEHGDRIYTYLCILCRDDDAASEALQNAYVKFIEQVRRQKVRRESAPQYLMTIARNDHFSQRRRDGRSVVLPDDTIDTAYQERASREELARELQLVLLDTIEDPSLPEDIRLVIRLRFIEEVGVDVICKETGRSQATVYRLMEKALSILADACRKAGLNLEEVGL</sequence>
<dbReference type="Gene3D" id="1.10.1740.10">
    <property type="match status" value="1"/>
</dbReference>
<dbReference type="EMBL" id="WBUI01000040">
    <property type="protein sequence ID" value="KAB2928980.1"/>
    <property type="molecule type" value="Genomic_DNA"/>
</dbReference>
<evidence type="ECO:0000256" key="2">
    <source>
        <dbReference type="ARBA" id="ARBA00023015"/>
    </source>
</evidence>
<dbReference type="SUPFAM" id="SSF88659">
    <property type="entry name" value="Sigma3 and sigma4 domains of RNA polymerase sigma factors"/>
    <property type="match status" value="1"/>
</dbReference>
<organism evidence="7 8">
    <name type="scientific">Leptonema illini</name>
    <dbReference type="NCBI Taxonomy" id="183"/>
    <lineage>
        <taxon>Bacteria</taxon>
        <taxon>Pseudomonadati</taxon>
        <taxon>Spirochaetota</taxon>
        <taxon>Spirochaetia</taxon>
        <taxon>Leptospirales</taxon>
        <taxon>Leptospiraceae</taxon>
        <taxon>Leptonema</taxon>
    </lineage>
</organism>
<keyword evidence="5" id="KW-0804">Transcription</keyword>
<dbReference type="GO" id="GO:0003677">
    <property type="term" value="F:DNA binding"/>
    <property type="evidence" value="ECO:0007669"/>
    <property type="project" value="UniProtKB-KW"/>
</dbReference>
<dbReference type="PANTHER" id="PTHR43133">
    <property type="entry name" value="RNA POLYMERASE ECF-TYPE SIGMA FACTO"/>
    <property type="match status" value="1"/>
</dbReference>
<evidence type="ECO:0000256" key="1">
    <source>
        <dbReference type="ARBA" id="ARBA00010641"/>
    </source>
</evidence>
<comment type="similarity">
    <text evidence="1">Belongs to the sigma-70 factor family. ECF subfamily.</text>
</comment>
<dbReference type="Gene3D" id="1.10.10.10">
    <property type="entry name" value="Winged helix-like DNA-binding domain superfamily/Winged helix DNA-binding domain"/>
    <property type="match status" value="1"/>
</dbReference>